<dbReference type="EMBL" id="QXQA01000023">
    <property type="protein sequence ID" value="RIX47306.1"/>
    <property type="molecule type" value="Genomic_DNA"/>
</dbReference>
<comment type="caution">
    <text evidence="3">The sequence shown here is derived from an EMBL/GenBank/DDBJ whole genome shotgun (WGS) entry which is preliminary data.</text>
</comment>
<dbReference type="InterPro" id="IPR045376">
    <property type="entry name" value="Maf_N"/>
</dbReference>
<dbReference type="PANTHER" id="PTHR41786">
    <property type="entry name" value="MOTILITY ACCESSORY FACTOR MAF"/>
    <property type="match status" value="1"/>
</dbReference>
<evidence type="ECO:0000313" key="3">
    <source>
        <dbReference type="EMBL" id="RIX47306.1"/>
    </source>
</evidence>
<accession>A0A3A1UP58</accession>
<evidence type="ECO:0000259" key="2">
    <source>
        <dbReference type="Pfam" id="PF20157"/>
    </source>
</evidence>
<dbReference type="Pfam" id="PF20157">
    <property type="entry name" value="Maf_flag10_N"/>
    <property type="match status" value="1"/>
</dbReference>
<dbReference type="Gene3D" id="3.90.1480.10">
    <property type="entry name" value="Alpha-2,3-sialyltransferase"/>
    <property type="match status" value="1"/>
</dbReference>
<dbReference type="InterPro" id="IPR002826">
    <property type="entry name" value="MptE-like"/>
</dbReference>
<dbReference type="Pfam" id="PF01973">
    <property type="entry name" value="MptE-like"/>
    <property type="match status" value="1"/>
</dbReference>
<organism evidence="3 4">
    <name type="scientific">Paenibacillus nanensis</name>
    <dbReference type="NCBI Taxonomy" id="393251"/>
    <lineage>
        <taxon>Bacteria</taxon>
        <taxon>Bacillati</taxon>
        <taxon>Bacillota</taxon>
        <taxon>Bacilli</taxon>
        <taxon>Bacillales</taxon>
        <taxon>Paenibacillaceae</taxon>
        <taxon>Paenibacillus</taxon>
    </lineage>
</organism>
<feature type="domain" description="6-hydroxymethylpterin diphosphokinase MptE-like" evidence="1">
    <location>
        <begin position="345"/>
        <end position="509"/>
    </location>
</feature>
<feature type="domain" description="Glycosyltransferase Maf N-terminal" evidence="2">
    <location>
        <begin position="215"/>
        <end position="289"/>
    </location>
</feature>
<proteinExistence type="predicted"/>
<protein>
    <submittedName>
        <fullName evidence="3">DUF115 domain-containing protein</fullName>
    </submittedName>
</protein>
<dbReference type="PANTHER" id="PTHR41786:SF1">
    <property type="entry name" value="6-HYDROXYMETHYLPTERIN DIPHOSPHOKINASE MPTE-LIKE DOMAIN-CONTAINING PROTEIN"/>
    <property type="match status" value="1"/>
</dbReference>
<dbReference type="AlphaFoldDB" id="A0A3A1UP58"/>
<gene>
    <name evidence="3" type="ORF">D3P08_25115</name>
</gene>
<name>A0A3A1UP58_9BACL</name>
<reference evidence="3 4" key="1">
    <citation type="submission" date="2018-09" db="EMBL/GenBank/DDBJ databases">
        <title>Paenibacillus aracenensis nov. sp. isolated from a cave in southern Spain.</title>
        <authorList>
            <person name="Jurado V."/>
            <person name="Gutierrez-Patricio S."/>
            <person name="Gonzalez-Pimentel J.L."/>
            <person name="Miller A.Z."/>
            <person name="Laiz L."/>
            <person name="Saiz-Jimenez C."/>
        </authorList>
    </citation>
    <scope>NUCLEOTIDE SEQUENCE [LARGE SCALE GENOMIC DNA]</scope>
    <source>
        <strain evidence="3 4">DSM 22867</strain>
    </source>
</reference>
<evidence type="ECO:0000259" key="1">
    <source>
        <dbReference type="Pfam" id="PF01973"/>
    </source>
</evidence>
<keyword evidence="4" id="KW-1185">Reference proteome</keyword>
<sequence>MCMDQRVMEVEDTLDQVREFMPKLIQACDSVEQLLYKPVTESTWQQFGEIVEGMDDLYRTLNAIYSETNTIKSYKALAISIEQTVLALSENFQLLNNCMDDDNYTGASDIIRFELIPLFQQLTCILGDERTVVEQRFYRNMTFLKSAFPDVYKVLENEKQDNSNYQITCSHNGCPNIGMVDDNDRLIYLYSQYDPVSEAERWSMKISANAGEKTYVLMYGLGLGYHAEAYSKAFPEHRLTIYEPDKHLLLTAMQRIDLRKLFDRLNIDHFVVGNEAVQRKRLFYRFLRYMKGTPDIVAVPLYYRINKSDMEQFSSDAQTTILHYQGEVQIYDKFGWEWMTNSVYNMGATLVSPSILGLKNKFEGLPAVIVGAGPSLAEDIEVLRKLKDHALIIAAGTTIQSMLHFGIEPHLIVSMDGSEANYRAFKNLNINHIPLLYTPMVKYKIIDDHPDLLLNVHFTNDFVTKYLMDLDGTDPVFPPNNSVSGTAIQAAIYMGCKEIIFTGQDFSYPGGDLYAPGARHFSKEESNSIVSRSELYIENVQGEQNRTTYSMKSTLADIENLLSHYTPDIRFVNTSKQGAKIKHTEWESLQHVWERYNEKHVNPDFFVREMEKIEKHPGERVAEIRARFKKLPNEIKECRDLLKDIEKLIETTVVTSRQNQEKCRKAFVAIDTKWKQVVASVPFKALFFTLFKNLLHQFERDLPELFEETNWIRKSELAQEIMKPLIQEMLSRMPELLSIVEEGLRRVEARV</sequence>
<evidence type="ECO:0000313" key="4">
    <source>
        <dbReference type="Proteomes" id="UP000266482"/>
    </source>
</evidence>
<dbReference type="Proteomes" id="UP000266482">
    <property type="component" value="Unassembled WGS sequence"/>
</dbReference>
<dbReference type="OrthoDB" id="5291305at2"/>